<organism evidence="4 5">
    <name type="scientific">Trichonephila clavipes</name>
    <name type="common">Golden silk orbweaver</name>
    <name type="synonym">Nephila clavipes</name>
    <dbReference type="NCBI Taxonomy" id="2585209"/>
    <lineage>
        <taxon>Eukaryota</taxon>
        <taxon>Metazoa</taxon>
        <taxon>Ecdysozoa</taxon>
        <taxon>Arthropoda</taxon>
        <taxon>Chelicerata</taxon>
        <taxon>Arachnida</taxon>
        <taxon>Araneae</taxon>
        <taxon>Araneomorphae</taxon>
        <taxon>Entelegynae</taxon>
        <taxon>Araneoidea</taxon>
        <taxon>Nephilidae</taxon>
        <taxon>Trichonephila</taxon>
    </lineage>
</organism>
<name>A0A8X6VP97_TRICX</name>
<evidence type="ECO:0000313" key="5">
    <source>
        <dbReference type="Proteomes" id="UP000887159"/>
    </source>
</evidence>
<sequence length="145" mass="16776">MQEENCRNFNKKQKKKNDRFEQMSRTLERKISIRSTKEKLIKKGVLTPDGTDKDQDSKINDSVHQNHIPQNNGFGPESGMSETEKQHNSPSVTYTSSFCFRNLQHRCGYQLWFSYRTIVISESCHACETQCFPVESSGCRRGAFT</sequence>
<dbReference type="AlphaFoldDB" id="A0A8X6VP97"/>
<keyword evidence="1" id="KW-0677">Repeat</keyword>
<evidence type="ECO:0000256" key="1">
    <source>
        <dbReference type="ARBA" id="ARBA00022737"/>
    </source>
</evidence>
<proteinExistence type="predicted"/>
<evidence type="ECO:0000313" key="4">
    <source>
        <dbReference type="EMBL" id="GFY14315.1"/>
    </source>
</evidence>
<protein>
    <submittedName>
        <fullName evidence="4">Phosphatase and actin regulator 2</fullName>
    </submittedName>
</protein>
<dbReference type="EMBL" id="BMAU01021328">
    <property type="protein sequence ID" value="GFY14315.1"/>
    <property type="molecule type" value="Genomic_DNA"/>
</dbReference>
<feature type="compositionally biased region" description="Polar residues" evidence="3">
    <location>
        <begin position="62"/>
        <end position="73"/>
    </location>
</feature>
<evidence type="ECO:0000256" key="2">
    <source>
        <dbReference type="PROSITE-ProRule" id="PRU00401"/>
    </source>
</evidence>
<feature type="repeat" description="RPEL" evidence="2">
    <location>
        <begin position="25"/>
        <end position="50"/>
    </location>
</feature>
<gene>
    <name evidence="4" type="primary">PHACTR2_0</name>
    <name evidence="4" type="ORF">TNCV_1020801</name>
</gene>
<evidence type="ECO:0000256" key="3">
    <source>
        <dbReference type="SAM" id="MobiDB-lite"/>
    </source>
</evidence>
<feature type="compositionally biased region" description="Basic and acidic residues" evidence="3">
    <location>
        <begin position="50"/>
        <end position="61"/>
    </location>
</feature>
<dbReference type="Proteomes" id="UP000887159">
    <property type="component" value="Unassembled WGS sequence"/>
</dbReference>
<dbReference type="InterPro" id="IPR004018">
    <property type="entry name" value="RPEL_repeat"/>
</dbReference>
<accession>A0A8X6VP97</accession>
<reference evidence="4" key="1">
    <citation type="submission" date="2020-08" db="EMBL/GenBank/DDBJ databases">
        <title>Multicomponent nature underlies the extraordinary mechanical properties of spider dragline silk.</title>
        <authorList>
            <person name="Kono N."/>
            <person name="Nakamura H."/>
            <person name="Mori M."/>
            <person name="Yoshida Y."/>
            <person name="Ohtoshi R."/>
            <person name="Malay A.D."/>
            <person name="Moran D.A.P."/>
            <person name="Tomita M."/>
            <person name="Numata K."/>
            <person name="Arakawa K."/>
        </authorList>
    </citation>
    <scope>NUCLEOTIDE SEQUENCE</scope>
</reference>
<comment type="caution">
    <text evidence="4">The sequence shown here is derived from an EMBL/GenBank/DDBJ whole genome shotgun (WGS) entry which is preliminary data.</text>
</comment>
<keyword evidence="5" id="KW-1185">Reference proteome</keyword>
<feature type="compositionally biased region" description="Basic and acidic residues" evidence="3">
    <location>
        <begin position="18"/>
        <end position="41"/>
    </location>
</feature>
<dbReference type="PROSITE" id="PS51073">
    <property type="entry name" value="RPEL"/>
    <property type="match status" value="1"/>
</dbReference>
<feature type="region of interest" description="Disordered" evidence="3">
    <location>
        <begin position="1"/>
        <end position="91"/>
    </location>
</feature>